<keyword evidence="12" id="KW-0436">Ligase</keyword>
<keyword evidence="6 10" id="KW-0863">Zinc-finger</keyword>
<keyword evidence="9" id="KW-0539">Nucleus</keyword>
<dbReference type="Gene3D" id="3.30.40.10">
    <property type="entry name" value="Zinc/RING finger domain, C3HC4 (zinc finger)"/>
    <property type="match status" value="1"/>
</dbReference>
<evidence type="ECO:0000256" key="8">
    <source>
        <dbReference type="ARBA" id="ARBA00022833"/>
    </source>
</evidence>
<organism evidence="12">
    <name type="scientific">Sesamum angustifolium</name>
    <dbReference type="NCBI Taxonomy" id="2727405"/>
    <lineage>
        <taxon>Eukaryota</taxon>
        <taxon>Viridiplantae</taxon>
        <taxon>Streptophyta</taxon>
        <taxon>Embryophyta</taxon>
        <taxon>Tracheophyta</taxon>
        <taxon>Spermatophyta</taxon>
        <taxon>Magnoliopsida</taxon>
        <taxon>eudicotyledons</taxon>
        <taxon>Gunneridae</taxon>
        <taxon>Pentapetalae</taxon>
        <taxon>asterids</taxon>
        <taxon>lamiids</taxon>
        <taxon>Lamiales</taxon>
        <taxon>Pedaliaceae</taxon>
        <taxon>Sesamum</taxon>
    </lineage>
</organism>
<dbReference type="InterPro" id="IPR004181">
    <property type="entry name" value="Znf_MIZ"/>
</dbReference>
<comment type="similarity">
    <text evidence="3">Belongs to the NSE2 family.</text>
</comment>
<dbReference type="InterPro" id="IPR026846">
    <property type="entry name" value="Nse2(Mms21)"/>
</dbReference>
<dbReference type="GO" id="GO:0000724">
    <property type="term" value="P:double-strand break repair via homologous recombination"/>
    <property type="evidence" value="ECO:0007669"/>
    <property type="project" value="InterPro"/>
</dbReference>
<evidence type="ECO:0000256" key="4">
    <source>
        <dbReference type="ARBA" id="ARBA00022679"/>
    </source>
</evidence>
<dbReference type="GO" id="GO:0008270">
    <property type="term" value="F:zinc ion binding"/>
    <property type="evidence" value="ECO:0007669"/>
    <property type="project" value="UniProtKB-KW"/>
</dbReference>
<dbReference type="GO" id="GO:0061665">
    <property type="term" value="F:SUMO ligase activity"/>
    <property type="evidence" value="ECO:0007669"/>
    <property type="project" value="TreeGrafter"/>
</dbReference>
<dbReference type="SUPFAM" id="SSF57850">
    <property type="entry name" value="RING/U-box"/>
    <property type="match status" value="1"/>
</dbReference>
<reference evidence="12" key="1">
    <citation type="submission" date="2020-06" db="EMBL/GenBank/DDBJ databases">
        <authorList>
            <person name="Li T."/>
            <person name="Hu X."/>
            <person name="Zhang T."/>
            <person name="Song X."/>
            <person name="Zhang H."/>
            <person name="Dai N."/>
            <person name="Sheng W."/>
            <person name="Hou X."/>
            <person name="Wei L."/>
        </authorList>
    </citation>
    <scope>NUCLEOTIDE SEQUENCE</scope>
    <source>
        <strain evidence="12">G01</strain>
        <tissue evidence="12">Leaf</tissue>
    </source>
</reference>
<dbReference type="GO" id="GO:0030915">
    <property type="term" value="C:Smc5-Smc6 complex"/>
    <property type="evidence" value="ECO:0007669"/>
    <property type="project" value="InterPro"/>
</dbReference>
<evidence type="ECO:0000256" key="7">
    <source>
        <dbReference type="ARBA" id="ARBA00022786"/>
    </source>
</evidence>
<dbReference type="GO" id="GO:0005634">
    <property type="term" value="C:nucleus"/>
    <property type="evidence" value="ECO:0007669"/>
    <property type="project" value="UniProtKB-SubCell"/>
</dbReference>
<dbReference type="PANTHER" id="PTHR21330">
    <property type="entry name" value="E3 SUMO-PROTEIN LIGASE NSE2"/>
    <property type="match status" value="1"/>
</dbReference>
<evidence type="ECO:0000256" key="10">
    <source>
        <dbReference type="PROSITE-ProRule" id="PRU00452"/>
    </source>
</evidence>
<name>A0AAW2PC66_9LAMI</name>
<proteinExistence type="inferred from homology"/>
<dbReference type="PANTHER" id="PTHR21330:SF1">
    <property type="entry name" value="E3 SUMO-PROTEIN LIGASE NSE2"/>
    <property type="match status" value="1"/>
</dbReference>
<sequence length="321" mass="35478">MASTSAPRNSAAYGRIASAASTLCSDNQTLIAEIRKATAMMKEIAVDLERDNKSELVKELEDGVLDLVKASDECTHLSNAIKCIGNEYQPGPELTNFSKLFADKIERLKADPSSVSQNQLLLRQFREAIWNVHHAGQPMPGEEQEDIVMTSTECNLLNITCPLTGKPVTELADPVRSMDCKHIYEKKAIMQHIRSKVLQGRCPVTGCPKKVLADRVVCDPLLMIEIDEMRSMSKQRTGADVIEDFTQLDEEVNGVSQSFAVALLGKIMESVVNPFSDTVSKLSSCNFRFGTLALASLLDEFIALLESCFKLAEDRMEEQIS</sequence>
<keyword evidence="4" id="KW-0808">Transferase</keyword>
<comment type="pathway">
    <text evidence="2">Protein modification; protein sumoylation.</text>
</comment>
<evidence type="ECO:0000256" key="1">
    <source>
        <dbReference type="ARBA" id="ARBA00004123"/>
    </source>
</evidence>
<dbReference type="CDD" id="cd16651">
    <property type="entry name" value="SPL-RING_NSE2"/>
    <property type="match status" value="1"/>
</dbReference>
<dbReference type="InterPro" id="IPR013083">
    <property type="entry name" value="Znf_RING/FYVE/PHD"/>
</dbReference>
<evidence type="ECO:0000256" key="3">
    <source>
        <dbReference type="ARBA" id="ARBA00008212"/>
    </source>
</evidence>
<evidence type="ECO:0000313" key="12">
    <source>
        <dbReference type="EMBL" id="KAL0353790.1"/>
    </source>
</evidence>
<evidence type="ECO:0000256" key="2">
    <source>
        <dbReference type="ARBA" id="ARBA00004718"/>
    </source>
</evidence>
<keyword evidence="5" id="KW-0479">Metal-binding</keyword>
<dbReference type="Pfam" id="PF11789">
    <property type="entry name" value="zf-Nse"/>
    <property type="match status" value="1"/>
</dbReference>
<dbReference type="EMBL" id="JACGWK010000005">
    <property type="protein sequence ID" value="KAL0353790.1"/>
    <property type="molecule type" value="Genomic_DNA"/>
</dbReference>
<evidence type="ECO:0000256" key="6">
    <source>
        <dbReference type="ARBA" id="ARBA00022771"/>
    </source>
</evidence>
<accession>A0AAW2PC66</accession>
<feature type="domain" description="SP-RING-type" evidence="11">
    <location>
        <begin position="143"/>
        <end position="231"/>
    </location>
</feature>
<keyword evidence="8" id="KW-0862">Zinc</keyword>
<evidence type="ECO:0000256" key="5">
    <source>
        <dbReference type="ARBA" id="ARBA00022723"/>
    </source>
</evidence>
<dbReference type="GO" id="GO:0016874">
    <property type="term" value="F:ligase activity"/>
    <property type="evidence" value="ECO:0007669"/>
    <property type="project" value="UniProtKB-KW"/>
</dbReference>
<protein>
    <submittedName>
        <fullName evidence="12">E3 SUMO-protein ligase MMS21</fullName>
    </submittedName>
</protein>
<reference evidence="12" key="2">
    <citation type="journal article" date="2024" name="Plant">
        <title>Genomic evolution and insights into agronomic trait innovations of Sesamum species.</title>
        <authorList>
            <person name="Miao H."/>
            <person name="Wang L."/>
            <person name="Qu L."/>
            <person name="Liu H."/>
            <person name="Sun Y."/>
            <person name="Le M."/>
            <person name="Wang Q."/>
            <person name="Wei S."/>
            <person name="Zheng Y."/>
            <person name="Lin W."/>
            <person name="Duan Y."/>
            <person name="Cao H."/>
            <person name="Xiong S."/>
            <person name="Wang X."/>
            <person name="Wei L."/>
            <person name="Li C."/>
            <person name="Ma Q."/>
            <person name="Ju M."/>
            <person name="Zhao R."/>
            <person name="Li G."/>
            <person name="Mu C."/>
            <person name="Tian Q."/>
            <person name="Mei H."/>
            <person name="Zhang T."/>
            <person name="Gao T."/>
            <person name="Zhang H."/>
        </authorList>
    </citation>
    <scope>NUCLEOTIDE SEQUENCE</scope>
    <source>
        <strain evidence="12">G01</strain>
    </source>
</reference>
<comment type="subcellular location">
    <subcellularLocation>
        <location evidence="1">Nucleus</location>
    </subcellularLocation>
</comment>
<dbReference type="PROSITE" id="PS51044">
    <property type="entry name" value="ZF_SP_RING"/>
    <property type="match status" value="1"/>
</dbReference>
<evidence type="ECO:0000256" key="9">
    <source>
        <dbReference type="ARBA" id="ARBA00023242"/>
    </source>
</evidence>
<comment type="caution">
    <text evidence="12">The sequence shown here is derived from an EMBL/GenBank/DDBJ whole genome shotgun (WGS) entry which is preliminary data.</text>
</comment>
<evidence type="ECO:0000259" key="11">
    <source>
        <dbReference type="PROSITE" id="PS51044"/>
    </source>
</evidence>
<gene>
    <name evidence="12" type="ORF">Sangu_0960300</name>
</gene>
<dbReference type="AlphaFoldDB" id="A0AAW2PC66"/>
<dbReference type="GO" id="GO:0016925">
    <property type="term" value="P:protein sumoylation"/>
    <property type="evidence" value="ECO:0007669"/>
    <property type="project" value="UniProtKB-ARBA"/>
</dbReference>
<keyword evidence="7" id="KW-0833">Ubl conjugation pathway</keyword>